<keyword evidence="3" id="KW-1133">Transmembrane helix</keyword>
<evidence type="ECO:0000256" key="3">
    <source>
        <dbReference type="SAM" id="Phobius"/>
    </source>
</evidence>
<keyword evidence="3" id="KW-0812">Transmembrane</keyword>
<dbReference type="GO" id="GO:0016787">
    <property type="term" value="F:hydrolase activity"/>
    <property type="evidence" value="ECO:0007669"/>
    <property type="project" value="UniProtKB-KW"/>
</dbReference>
<dbReference type="InterPro" id="IPR020084">
    <property type="entry name" value="NUDIX_hydrolase_CS"/>
</dbReference>
<keyword evidence="3" id="KW-0472">Membrane</keyword>
<protein>
    <submittedName>
        <fullName evidence="7">Unannotated protein</fullName>
    </submittedName>
</protein>
<proteinExistence type="predicted"/>
<evidence type="ECO:0000313" key="5">
    <source>
        <dbReference type="EMBL" id="CAB4834687.1"/>
    </source>
</evidence>
<name>A0A6J7MY57_9ZZZZ</name>
<dbReference type="InterPro" id="IPR036390">
    <property type="entry name" value="WH_DNA-bd_sf"/>
</dbReference>
<dbReference type="Gene3D" id="1.10.10.10">
    <property type="entry name" value="Winged helix-like DNA-binding domain superfamily/Winged helix DNA-binding domain"/>
    <property type="match status" value="1"/>
</dbReference>
<dbReference type="PANTHER" id="PTHR43736">
    <property type="entry name" value="ADP-RIBOSE PYROPHOSPHATASE"/>
    <property type="match status" value="1"/>
</dbReference>
<dbReference type="PANTHER" id="PTHR43736:SF4">
    <property type="entry name" value="SLR1690 PROTEIN"/>
    <property type="match status" value="1"/>
</dbReference>
<reference evidence="7" key="1">
    <citation type="submission" date="2020-05" db="EMBL/GenBank/DDBJ databases">
        <authorList>
            <person name="Chiriac C."/>
            <person name="Salcher M."/>
            <person name="Ghai R."/>
            <person name="Kavagutti S V."/>
        </authorList>
    </citation>
    <scope>NUCLEOTIDE SEQUENCE</scope>
</reference>
<dbReference type="InterPro" id="IPR054105">
    <property type="entry name" value="WHD_NrtR"/>
</dbReference>
<dbReference type="SUPFAM" id="SSF55811">
    <property type="entry name" value="Nudix"/>
    <property type="match status" value="1"/>
</dbReference>
<evidence type="ECO:0000313" key="7">
    <source>
        <dbReference type="EMBL" id="CAB4983309.1"/>
    </source>
</evidence>
<feature type="domain" description="Nudix hydrolase" evidence="4">
    <location>
        <begin position="16"/>
        <end position="151"/>
    </location>
</feature>
<dbReference type="PROSITE" id="PS51462">
    <property type="entry name" value="NUDIX"/>
    <property type="match status" value="1"/>
</dbReference>
<dbReference type="InterPro" id="IPR015797">
    <property type="entry name" value="NUDIX_hydrolase-like_dom_sf"/>
</dbReference>
<dbReference type="EMBL" id="CAFABA010000101">
    <property type="protein sequence ID" value="CAB4834687.1"/>
    <property type="molecule type" value="Genomic_DNA"/>
</dbReference>
<dbReference type="InterPro" id="IPR000086">
    <property type="entry name" value="NUDIX_hydrolase_dom"/>
</dbReference>
<evidence type="ECO:0000256" key="2">
    <source>
        <dbReference type="SAM" id="MobiDB-lite"/>
    </source>
</evidence>
<accession>A0A6J7MY57</accession>
<dbReference type="Pfam" id="PF00293">
    <property type="entry name" value="NUDIX"/>
    <property type="match status" value="1"/>
</dbReference>
<evidence type="ECO:0000256" key="1">
    <source>
        <dbReference type="ARBA" id="ARBA00022801"/>
    </source>
</evidence>
<feature type="compositionally biased region" description="Basic residues" evidence="2">
    <location>
        <begin position="228"/>
        <end position="247"/>
    </location>
</feature>
<feature type="region of interest" description="Disordered" evidence="2">
    <location>
        <begin position="211"/>
        <end position="247"/>
    </location>
</feature>
<dbReference type="SUPFAM" id="SSF46785">
    <property type="entry name" value="Winged helix' DNA-binding domain"/>
    <property type="match status" value="1"/>
</dbReference>
<evidence type="ECO:0000313" key="6">
    <source>
        <dbReference type="EMBL" id="CAB4922384.1"/>
    </source>
</evidence>
<dbReference type="EMBL" id="CAFBMH010000096">
    <property type="protein sequence ID" value="CAB4922384.1"/>
    <property type="molecule type" value="Genomic_DNA"/>
</dbReference>
<dbReference type="InterPro" id="IPR036388">
    <property type="entry name" value="WH-like_DNA-bd_sf"/>
</dbReference>
<dbReference type="Pfam" id="PF21906">
    <property type="entry name" value="WHD_NrtR"/>
    <property type="match status" value="1"/>
</dbReference>
<evidence type="ECO:0000259" key="4">
    <source>
        <dbReference type="PROSITE" id="PS51462"/>
    </source>
</evidence>
<dbReference type="CDD" id="cd18873">
    <property type="entry name" value="NUDIX_NadM_like"/>
    <property type="match status" value="1"/>
</dbReference>
<gene>
    <name evidence="5" type="ORF">UFOPK3139_02167</name>
    <name evidence="6" type="ORF">UFOPK3543_02159</name>
    <name evidence="7" type="ORF">UFOPK3967_00497</name>
</gene>
<sequence>MTTNTSKGYDPADYPPFAVTVDVVIFTMVDGALSVLLVRRGQEPFAGMWAIPGGFKLPTESLDDAARRELREETGVDAASLLVQFGAYGDPGRDPRMNVVTVAYLAVLRDLEGIVAGTDAADAQLVPVERIVRGKVALAFDHRRIVRDAVERVRRDLESTGLATAFVGPTFTLSELRAVYEAGWEVELDGANFRRAVTAAAGWVVATGKRAAPGAEGGKPPELFRAGRAWKHGAPIRRPRNTTRGGR</sequence>
<keyword evidence="1" id="KW-0378">Hydrolase</keyword>
<dbReference type="AlphaFoldDB" id="A0A6J7MY57"/>
<dbReference type="PROSITE" id="PS00893">
    <property type="entry name" value="NUDIX_BOX"/>
    <property type="match status" value="1"/>
</dbReference>
<organism evidence="7">
    <name type="scientific">freshwater metagenome</name>
    <dbReference type="NCBI Taxonomy" id="449393"/>
    <lineage>
        <taxon>unclassified sequences</taxon>
        <taxon>metagenomes</taxon>
        <taxon>ecological metagenomes</taxon>
    </lineage>
</organism>
<dbReference type="EMBL" id="CAFBOS010000019">
    <property type="protein sequence ID" value="CAB4983309.1"/>
    <property type="molecule type" value="Genomic_DNA"/>
</dbReference>
<dbReference type="Gene3D" id="3.90.79.10">
    <property type="entry name" value="Nucleoside Triphosphate Pyrophosphohydrolase"/>
    <property type="match status" value="1"/>
</dbReference>
<feature type="transmembrane region" description="Helical" evidence="3">
    <location>
        <begin position="17"/>
        <end position="38"/>
    </location>
</feature>